<name>A0AAW0BGC5_9AGAR</name>
<organism evidence="1 2">
    <name type="scientific">Paramarasmius palmivorus</name>
    <dbReference type="NCBI Taxonomy" id="297713"/>
    <lineage>
        <taxon>Eukaryota</taxon>
        <taxon>Fungi</taxon>
        <taxon>Dikarya</taxon>
        <taxon>Basidiomycota</taxon>
        <taxon>Agaricomycotina</taxon>
        <taxon>Agaricomycetes</taxon>
        <taxon>Agaricomycetidae</taxon>
        <taxon>Agaricales</taxon>
        <taxon>Marasmiineae</taxon>
        <taxon>Marasmiaceae</taxon>
        <taxon>Paramarasmius</taxon>
    </lineage>
</organism>
<dbReference type="EMBL" id="JAYKXP010000117">
    <property type="protein sequence ID" value="KAK7025298.1"/>
    <property type="molecule type" value="Genomic_DNA"/>
</dbReference>
<evidence type="ECO:0000313" key="1">
    <source>
        <dbReference type="EMBL" id="KAK7025298.1"/>
    </source>
</evidence>
<protein>
    <submittedName>
        <fullName evidence="1">Uncharacterized protein</fullName>
    </submittedName>
</protein>
<gene>
    <name evidence="1" type="ORF">VNI00_016080</name>
</gene>
<keyword evidence="2" id="KW-1185">Reference proteome</keyword>
<dbReference type="Proteomes" id="UP001383192">
    <property type="component" value="Unassembled WGS sequence"/>
</dbReference>
<proteinExistence type="predicted"/>
<reference evidence="1 2" key="1">
    <citation type="submission" date="2024-01" db="EMBL/GenBank/DDBJ databases">
        <title>A draft genome for a cacao thread blight-causing isolate of Paramarasmius palmivorus.</title>
        <authorList>
            <person name="Baruah I.K."/>
            <person name="Bukari Y."/>
            <person name="Amoako-Attah I."/>
            <person name="Meinhardt L.W."/>
            <person name="Bailey B.A."/>
            <person name="Cohen S.P."/>
        </authorList>
    </citation>
    <scope>NUCLEOTIDE SEQUENCE [LARGE SCALE GENOMIC DNA]</scope>
    <source>
        <strain evidence="1 2">GH-12</strain>
    </source>
</reference>
<evidence type="ECO:0000313" key="2">
    <source>
        <dbReference type="Proteomes" id="UP001383192"/>
    </source>
</evidence>
<dbReference type="AlphaFoldDB" id="A0AAW0BGC5"/>
<sequence length="208" mass="23970">MPRSKHELSVRALKGPCPSAYPFQASIQKILLGQLHAIPSAYEGPQPASASNVKDDISWIWYTFGEKDANNPEDIKASLRAEWCKSRARARRSREEVILVDEEMRRAIEYCRWKGDWWLKQIGNRQGVAPWIEEGLRSYALEQASTEMRRMVEWTQRLKPIRDRAVGLLQWINDPEFQLDGYLAQLASNDINIDLSPDVEDSFMDCSS</sequence>
<accession>A0AAW0BGC5</accession>
<comment type="caution">
    <text evidence="1">The sequence shown here is derived from an EMBL/GenBank/DDBJ whole genome shotgun (WGS) entry which is preliminary data.</text>
</comment>